<feature type="chain" id="PRO_5026315260" evidence="1">
    <location>
        <begin position="21"/>
        <end position="294"/>
    </location>
</feature>
<dbReference type="Proteomes" id="UP000440694">
    <property type="component" value="Unassembled WGS sequence"/>
</dbReference>
<evidence type="ECO:0000256" key="1">
    <source>
        <dbReference type="SAM" id="SignalP"/>
    </source>
</evidence>
<organism evidence="2 3">
    <name type="scientific">Hyphomicrobium album</name>
    <dbReference type="NCBI Taxonomy" id="2665159"/>
    <lineage>
        <taxon>Bacteria</taxon>
        <taxon>Pseudomonadati</taxon>
        <taxon>Pseudomonadota</taxon>
        <taxon>Alphaproteobacteria</taxon>
        <taxon>Hyphomicrobiales</taxon>
        <taxon>Hyphomicrobiaceae</taxon>
        <taxon>Hyphomicrobium</taxon>
    </lineage>
</organism>
<name>A0A6I3KGN2_9HYPH</name>
<sequence>MRVLIVATAALLVLSSAALADGFQTTVTPIKPGPTGWHYQFTPYAWLTWVEGDAVIKGREFSMSQNPAQVLSDLNFAWMSYQQMRRGAITLFSDVIYADVADSTDLVTSKTFSPHVAGTLGTALSADYRFWIVEAGFMYETNRFKWGHSAAETDTTLDLLAGLRYWHQELDVNVALAGTLNVDGLIVSGATALARSGGVDWVDPFIGARLTHTLHPGEELMLRGDFGGFGAGSQFTWQLIGTYSSYLGSRGGIDFDGYLGYKALSVDYDQGVGTGRYEFDVIQHGPVVGITGEF</sequence>
<dbReference type="RefSeq" id="WP_154737878.1">
    <property type="nucleotide sequence ID" value="NZ_WMBQ01000001.1"/>
</dbReference>
<reference evidence="2 3" key="1">
    <citation type="submission" date="2019-11" db="EMBL/GenBank/DDBJ databases">
        <title>Identification of a novel strain.</title>
        <authorList>
            <person name="Xu Q."/>
            <person name="Wang G."/>
        </authorList>
    </citation>
    <scope>NUCLEOTIDE SEQUENCE [LARGE SCALE GENOMIC DNA]</scope>
    <source>
        <strain evidence="3">xq</strain>
    </source>
</reference>
<keyword evidence="1" id="KW-0732">Signal</keyword>
<feature type="signal peptide" evidence="1">
    <location>
        <begin position="1"/>
        <end position="20"/>
    </location>
</feature>
<evidence type="ECO:0000313" key="3">
    <source>
        <dbReference type="Proteomes" id="UP000440694"/>
    </source>
</evidence>
<keyword evidence="3" id="KW-1185">Reference proteome</keyword>
<gene>
    <name evidence="2" type="ORF">GIW81_03130</name>
</gene>
<protein>
    <submittedName>
        <fullName evidence="2">Uncharacterized protein</fullName>
    </submittedName>
</protein>
<comment type="caution">
    <text evidence="2">The sequence shown here is derived from an EMBL/GenBank/DDBJ whole genome shotgun (WGS) entry which is preliminary data.</text>
</comment>
<evidence type="ECO:0000313" key="2">
    <source>
        <dbReference type="EMBL" id="MTD93326.1"/>
    </source>
</evidence>
<dbReference type="EMBL" id="WMBQ01000001">
    <property type="protein sequence ID" value="MTD93326.1"/>
    <property type="molecule type" value="Genomic_DNA"/>
</dbReference>
<accession>A0A6I3KGN2</accession>
<dbReference type="AlphaFoldDB" id="A0A6I3KGN2"/>
<proteinExistence type="predicted"/>